<evidence type="ECO:0000313" key="2">
    <source>
        <dbReference type="Proteomes" id="UP000399805"/>
    </source>
</evidence>
<reference evidence="1 2" key="1">
    <citation type="submission" date="2019-09" db="EMBL/GenBank/DDBJ databases">
        <authorList>
            <person name="Leyn A S."/>
        </authorList>
    </citation>
    <scope>NUCLEOTIDE SEQUENCE [LARGE SCALE GENOMIC DNA]</scope>
    <source>
        <strain evidence="1">AA231_1</strain>
    </source>
</reference>
<name>A0A6I8LXR3_9PSEU</name>
<protein>
    <submittedName>
        <fullName evidence="1">Uncharacterized protein</fullName>
    </submittedName>
</protein>
<organism evidence="1 2">
    <name type="scientific">Amycolatopsis camponoti</name>
    <dbReference type="NCBI Taxonomy" id="2606593"/>
    <lineage>
        <taxon>Bacteria</taxon>
        <taxon>Bacillati</taxon>
        <taxon>Actinomycetota</taxon>
        <taxon>Actinomycetes</taxon>
        <taxon>Pseudonocardiales</taxon>
        <taxon>Pseudonocardiaceae</taxon>
        <taxon>Amycolatopsis</taxon>
    </lineage>
</organism>
<accession>A0A6I8LXR3</accession>
<gene>
    <name evidence="1" type="ORF">AA23TX_06189</name>
</gene>
<sequence length="52" mass="5629">MNFPESVLTGSLRSHARDRLVDRGDRNYRTNLVTCAIPAGAGEGRTGKLDAL</sequence>
<dbReference type="Proteomes" id="UP000399805">
    <property type="component" value="Unassembled WGS sequence"/>
</dbReference>
<dbReference type="AlphaFoldDB" id="A0A6I8LXR3"/>
<keyword evidence="2" id="KW-1185">Reference proteome</keyword>
<proteinExistence type="predicted"/>
<dbReference type="EMBL" id="CABVGP010000002">
    <property type="protein sequence ID" value="VVJ21168.1"/>
    <property type="molecule type" value="Genomic_DNA"/>
</dbReference>
<evidence type="ECO:0000313" key="1">
    <source>
        <dbReference type="EMBL" id="VVJ21168.1"/>
    </source>
</evidence>